<keyword evidence="2" id="KW-1185">Reference proteome</keyword>
<sequence>MRFAQGGAPTPSENWDDDFDFQPPPPPPNSSSAASSKPRYDQDDRQKTALKGGVVESWDDDFEYDPLDWKKDLENKTGKDGAMPALPSPNLGWVLPRRTLKSDRTQPPTASRPIPQRSSSTLLSTTSTTQSEQKIPPDERSKSSILNDSAAPSNRRDRKRSSDRLLPHSSSSRSDLNTQLPDSRASLSDRIDMPARLPQNTHNKEGAFMRRISSVRRRISSSISIGPSSKNSTVLPDTPSPVDHTLHLAPFQAGTQRPERHGRAVTSVDMPPPPVPMTALRSSSLMVVGVQKEGDTASVSSHPTRTSPEGMPFRLATGTDQGRLRGEPFPGLPNASLTIGRIDRSASAASSREVDHPSVLPSPVLVTPMHSAEASNQANTGVYGFHLPSPSAGSAYNMLTAAPGRRSSYGQASESSSKSDAKYNESVAHVRYRTETDANRTPKANRNYARPVQTPSEVAYRPGLDGDPSRLSIDDQNVRSRSASRTTVESTRTSTDRRDSPVYITRITSRDSRVEVSESRPKVDEPAAKTALIYGSKTPISSKEERVLHNFRFGDSASNDALHKTPDVSVTQQATFETTMSSAIPAPPSTNRKERARLSLQRISSLSHRHSRRISDSWKSISGTAVGERLAKNQSQTDEVGKPIERQGTANDTIRNSRVRDSIPTIHGEMFMSQSPQEFSSKEHVARKPTQLAAALPLFDNQQQAIPVAMRSLSHNDSPTASRFKTLATDQMGIEKAESERGVARRSSLGDLKIPSRVVSAQRGLKEEIGAMKQFAAGIQDLKALMAQHTILRVKQDRSGINDAALELRYATWWSLADLLVQLGETGSLSNANSGSAMDDEDAAIKAKVQRQRRITLAPGTVLPSAHLSALAMDSAAVSLLGEQERVLVTDLGGCLTPISNPIVGHTSQRSLSNIWRASTGRIDFSTAQLEELRGILDQPQLPVINAPLQTVQPNPKPTATSKARLEDGRQTLGTISGPPKALPHQRRASKSNVTVFKDFWRAASGSQRSIGTVNHTTTLSGAGRPALPKSQTRPSLASIFRRSSNKVTTVLVTTPLRVPSDEMKEASPCSSSVLSEKCVSPESSLSDWDSPSEVDALRLPSPHLGGSVNTQHQSNMASLRPGAELTITRSDSRKLLAGLGRGPSPAVDTKPVFSHTKSTDVLSESASSAAAPEAVNVAIDHKAHLSVLLTPASLPPLLAKLNDVTSHCKAHLDVISERLTDVDKRVPRFKLEGLEGYSV</sequence>
<proteinExistence type="predicted"/>
<name>A0ACC2VGE1_9TREE</name>
<evidence type="ECO:0000313" key="2">
    <source>
        <dbReference type="Proteomes" id="UP001227268"/>
    </source>
</evidence>
<dbReference type="EMBL" id="JASBWT010000015">
    <property type="protein sequence ID" value="KAJ9098180.1"/>
    <property type="molecule type" value="Genomic_DNA"/>
</dbReference>
<protein>
    <submittedName>
        <fullName evidence="1">Uncharacterized protein</fullName>
    </submittedName>
</protein>
<gene>
    <name evidence="1" type="ORF">QFC21_004509</name>
</gene>
<organism evidence="1 2">
    <name type="scientific">Naganishia friedmannii</name>
    <dbReference type="NCBI Taxonomy" id="89922"/>
    <lineage>
        <taxon>Eukaryota</taxon>
        <taxon>Fungi</taxon>
        <taxon>Dikarya</taxon>
        <taxon>Basidiomycota</taxon>
        <taxon>Agaricomycotina</taxon>
        <taxon>Tremellomycetes</taxon>
        <taxon>Filobasidiales</taxon>
        <taxon>Filobasidiaceae</taxon>
        <taxon>Naganishia</taxon>
    </lineage>
</organism>
<comment type="caution">
    <text evidence="1">The sequence shown here is derived from an EMBL/GenBank/DDBJ whole genome shotgun (WGS) entry which is preliminary data.</text>
</comment>
<accession>A0ACC2VGE1</accession>
<evidence type="ECO:0000313" key="1">
    <source>
        <dbReference type="EMBL" id="KAJ9098180.1"/>
    </source>
</evidence>
<dbReference type="Proteomes" id="UP001227268">
    <property type="component" value="Unassembled WGS sequence"/>
</dbReference>
<reference evidence="1" key="1">
    <citation type="submission" date="2023-04" db="EMBL/GenBank/DDBJ databases">
        <title>Draft Genome sequencing of Naganishia species isolated from polar environments using Oxford Nanopore Technology.</title>
        <authorList>
            <person name="Leo P."/>
            <person name="Venkateswaran K."/>
        </authorList>
    </citation>
    <scope>NUCLEOTIDE SEQUENCE</scope>
    <source>
        <strain evidence="1">MNA-CCFEE 5423</strain>
    </source>
</reference>